<keyword evidence="10" id="KW-1185">Reference proteome</keyword>
<keyword evidence="6" id="KW-0472">Membrane</keyword>
<protein>
    <submittedName>
        <fullName evidence="9">Outer membrane efflux protein</fullName>
    </submittedName>
</protein>
<evidence type="ECO:0000313" key="9">
    <source>
        <dbReference type="EMBL" id="TWU38407.1"/>
    </source>
</evidence>
<comment type="subcellular location">
    <subcellularLocation>
        <location evidence="1">Cell outer membrane</location>
    </subcellularLocation>
</comment>
<keyword evidence="7" id="KW-0998">Cell outer membrane</keyword>
<keyword evidence="3" id="KW-0813">Transport</keyword>
<dbReference type="Gene3D" id="1.20.1600.10">
    <property type="entry name" value="Outer membrane efflux proteins (OEP)"/>
    <property type="match status" value="1"/>
</dbReference>
<dbReference type="GO" id="GO:0009279">
    <property type="term" value="C:cell outer membrane"/>
    <property type="evidence" value="ECO:0007669"/>
    <property type="project" value="UniProtKB-SubCell"/>
</dbReference>
<dbReference type="GO" id="GO:0015288">
    <property type="term" value="F:porin activity"/>
    <property type="evidence" value="ECO:0007669"/>
    <property type="project" value="TreeGrafter"/>
</dbReference>
<evidence type="ECO:0000256" key="2">
    <source>
        <dbReference type="ARBA" id="ARBA00007613"/>
    </source>
</evidence>
<evidence type="ECO:0000256" key="1">
    <source>
        <dbReference type="ARBA" id="ARBA00004442"/>
    </source>
</evidence>
<keyword evidence="4" id="KW-1134">Transmembrane beta strand</keyword>
<reference evidence="9 10" key="1">
    <citation type="submission" date="2019-02" db="EMBL/GenBank/DDBJ databases">
        <title>Deep-cultivation of Planctomycetes and their phenomic and genomic characterization uncovers novel biology.</title>
        <authorList>
            <person name="Wiegand S."/>
            <person name="Jogler M."/>
            <person name="Boedeker C."/>
            <person name="Pinto D."/>
            <person name="Vollmers J."/>
            <person name="Rivas-Marin E."/>
            <person name="Kohn T."/>
            <person name="Peeters S.H."/>
            <person name="Heuer A."/>
            <person name="Rast P."/>
            <person name="Oberbeckmann S."/>
            <person name="Bunk B."/>
            <person name="Jeske O."/>
            <person name="Meyerdierks A."/>
            <person name="Storesund J.E."/>
            <person name="Kallscheuer N."/>
            <person name="Luecker S."/>
            <person name="Lage O.M."/>
            <person name="Pohl T."/>
            <person name="Merkel B.J."/>
            <person name="Hornburger P."/>
            <person name="Mueller R.-W."/>
            <person name="Bruemmer F."/>
            <person name="Labrenz M."/>
            <person name="Spormann A.M."/>
            <person name="Op Den Camp H."/>
            <person name="Overmann J."/>
            <person name="Amann R."/>
            <person name="Jetten M.S.M."/>
            <person name="Mascher T."/>
            <person name="Medema M.H."/>
            <person name="Devos D.P."/>
            <person name="Kaster A.-K."/>
            <person name="Ovreas L."/>
            <person name="Rohde M."/>
            <person name="Galperin M.Y."/>
            <person name="Jogler C."/>
        </authorList>
    </citation>
    <scope>NUCLEOTIDE SEQUENCE [LARGE SCALE GENOMIC DNA]</scope>
    <source>
        <strain evidence="9 10">Poly41</strain>
    </source>
</reference>
<dbReference type="OrthoDB" id="229865at2"/>
<dbReference type="PANTHER" id="PTHR30026">
    <property type="entry name" value="OUTER MEMBRANE PROTEIN TOLC"/>
    <property type="match status" value="1"/>
</dbReference>
<organism evidence="9 10">
    <name type="scientific">Novipirellula artificiosorum</name>
    <dbReference type="NCBI Taxonomy" id="2528016"/>
    <lineage>
        <taxon>Bacteria</taxon>
        <taxon>Pseudomonadati</taxon>
        <taxon>Planctomycetota</taxon>
        <taxon>Planctomycetia</taxon>
        <taxon>Pirellulales</taxon>
        <taxon>Pirellulaceae</taxon>
        <taxon>Novipirellula</taxon>
    </lineage>
</organism>
<feature type="compositionally biased region" description="Basic and acidic residues" evidence="8">
    <location>
        <begin position="603"/>
        <end position="629"/>
    </location>
</feature>
<dbReference type="GO" id="GO:0015562">
    <property type="term" value="F:efflux transmembrane transporter activity"/>
    <property type="evidence" value="ECO:0007669"/>
    <property type="project" value="InterPro"/>
</dbReference>
<evidence type="ECO:0000256" key="6">
    <source>
        <dbReference type="ARBA" id="ARBA00023136"/>
    </source>
</evidence>
<dbReference type="PANTHER" id="PTHR30026:SF23">
    <property type="entry name" value="TO APRF-PUTATIVE OUTER MEMBRANE EFFLUX PROTEIN OR SECRETED ALKALINE PHOSPHATASE-RELATED"/>
    <property type="match status" value="1"/>
</dbReference>
<comment type="similarity">
    <text evidence="2">Belongs to the outer membrane factor (OMF) (TC 1.B.17) family.</text>
</comment>
<dbReference type="GO" id="GO:1990281">
    <property type="term" value="C:efflux pump complex"/>
    <property type="evidence" value="ECO:0007669"/>
    <property type="project" value="TreeGrafter"/>
</dbReference>
<dbReference type="SUPFAM" id="SSF56954">
    <property type="entry name" value="Outer membrane efflux proteins (OEP)"/>
    <property type="match status" value="1"/>
</dbReference>
<dbReference type="InterPro" id="IPR003423">
    <property type="entry name" value="OMP_efflux"/>
</dbReference>
<feature type="region of interest" description="Disordered" evidence="8">
    <location>
        <begin position="603"/>
        <end position="642"/>
    </location>
</feature>
<evidence type="ECO:0000256" key="7">
    <source>
        <dbReference type="ARBA" id="ARBA00023237"/>
    </source>
</evidence>
<feature type="region of interest" description="Disordered" evidence="8">
    <location>
        <begin position="43"/>
        <end position="62"/>
    </location>
</feature>
<comment type="caution">
    <text evidence="9">The sequence shown here is derived from an EMBL/GenBank/DDBJ whole genome shotgun (WGS) entry which is preliminary data.</text>
</comment>
<dbReference type="AlphaFoldDB" id="A0A5C6DRB3"/>
<dbReference type="Pfam" id="PF02321">
    <property type="entry name" value="OEP"/>
    <property type="match status" value="1"/>
</dbReference>
<evidence type="ECO:0000256" key="8">
    <source>
        <dbReference type="SAM" id="MobiDB-lite"/>
    </source>
</evidence>
<evidence type="ECO:0000256" key="3">
    <source>
        <dbReference type="ARBA" id="ARBA00022448"/>
    </source>
</evidence>
<evidence type="ECO:0000313" key="10">
    <source>
        <dbReference type="Proteomes" id="UP000319143"/>
    </source>
</evidence>
<dbReference type="EMBL" id="SJPV01000004">
    <property type="protein sequence ID" value="TWU38407.1"/>
    <property type="molecule type" value="Genomic_DNA"/>
</dbReference>
<dbReference type="InterPro" id="IPR051906">
    <property type="entry name" value="TolC-like"/>
</dbReference>
<evidence type="ECO:0000256" key="5">
    <source>
        <dbReference type="ARBA" id="ARBA00022692"/>
    </source>
</evidence>
<keyword evidence="5" id="KW-0812">Transmembrane</keyword>
<accession>A0A5C6DRB3</accession>
<evidence type="ECO:0000256" key="4">
    <source>
        <dbReference type="ARBA" id="ARBA00022452"/>
    </source>
</evidence>
<name>A0A5C6DRB3_9BACT</name>
<sequence>MNISQFGRYGLLFAIILSHSFQVNLAEETWTVWRKEQQRLQVRDPSQMRQVAAPLTPRPPTLSDLQADLPTRQLPLNEAINIALANSEVVRFLTGVTASTSGRTIYDVAITNARIDQERAAFDPQLQANNSWNRTEDPIAVFDPLDPTQAIIGGGRNDRYGFDFGLSQKNLLGGTSALALRSNSNRFQPGTFPLNPSDRTATEFSYTQPLLSGAGIAANQVPIVLARIDTERSFFQYKDSVQQLVQGVIEAYWSLVFAKTDLWAREQQVQQVTFAFERAQARVDADDANIGDLAQTEVALENFRASLLVSQANVLQRQAALMNILGLPPFEAVRMIPTTPMMDEPVEIDWNAINEMGQRQRPDIIELKLVLDADRQRLLLAKNQARPKLEGVALYRWNGLEGEVPAGNRIRSGDGQFNDWALGVNFSVPLGLRRDRALLRAQQLILRRDQENLEQGLHQMQHLLAVSLRNLDQYYAQYERFQAVRRAARVNLDAQRERYRTGSLNFIVVLQAIVDWGNAVSSEAQSLAQYNTGLAVLELQTGAILESHGIVFFEERFASIGPLGRLGPDHCYPYARRPSDSISQYPSSDQPSEEYFNLVDPIKRDGDAESESERTEGPRKHDLEEKVEFEQIDGQQGPMTDEEIDALLPEIQSSRSFSDWLKQAFRR</sequence>
<proteinExistence type="inferred from homology"/>
<dbReference type="RefSeq" id="WP_146526722.1">
    <property type="nucleotide sequence ID" value="NZ_SJPV01000004.1"/>
</dbReference>
<dbReference type="Proteomes" id="UP000319143">
    <property type="component" value="Unassembled WGS sequence"/>
</dbReference>
<gene>
    <name evidence="9" type="ORF">Poly41_28830</name>
</gene>